<organism evidence="2 3">
    <name type="scientific">Mollisia scopiformis</name>
    <name type="common">Conifer needle endophyte fungus</name>
    <name type="synonym">Phialocephala scopiformis</name>
    <dbReference type="NCBI Taxonomy" id="149040"/>
    <lineage>
        <taxon>Eukaryota</taxon>
        <taxon>Fungi</taxon>
        <taxon>Dikarya</taxon>
        <taxon>Ascomycota</taxon>
        <taxon>Pezizomycotina</taxon>
        <taxon>Leotiomycetes</taxon>
        <taxon>Helotiales</taxon>
        <taxon>Mollisiaceae</taxon>
        <taxon>Mollisia</taxon>
    </lineage>
</organism>
<sequence length="92" mass="10164">MLGTWSSFVGRLGSNDGVTHNLLSICFYRSKGLLVVDVFLCALLFHFSAYAYRTMWKTARAGVNGQTMRPTLAATRLLVRHQPKSCAPASNL</sequence>
<name>A0A132B2Z9_MOLSC</name>
<evidence type="ECO:0000313" key="3">
    <source>
        <dbReference type="Proteomes" id="UP000070700"/>
    </source>
</evidence>
<dbReference type="KEGG" id="psco:LY89DRAFT_396585"/>
<dbReference type="Proteomes" id="UP000070700">
    <property type="component" value="Unassembled WGS sequence"/>
</dbReference>
<keyword evidence="1" id="KW-0812">Transmembrane</keyword>
<evidence type="ECO:0000256" key="1">
    <source>
        <dbReference type="SAM" id="Phobius"/>
    </source>
</evidence>
<dbReference type="RefSeq" id="XP_018061125.1">
    <property type="nucleotide sequence ID" value="XM_018207235.1"/>
</dbReference>
<dbReference type="InParanoid" id="A0A132B2Z9"/>
<accession>A0A132B2Z9</accession>
<proteinExistence type="predicted"/>
<reference evidence="2 3" key="1">
    <citation type="submission" date="2015-10" db="EMBL/GenBank/DDBJ databases">
        <title>Full genome of DAOMC 229536 Phialocephala scopiformis, a fungal endophyte of spruce producing the potent anti-insectan compound rugulosin.</title>
        <authorList>
            <consortium name="DOE Joint Genome Institute"/>
            <person name="Walker A.K."/>
            <person name="Frasz S.L."/>
            <person name="Seifert K.A."/>
            <person name="Miller J.D."/>
            <person name="Mondo S.J."/>
            <person name="Labutti K."/>
            <person name="Lipzen A."/>
            <person name="Dockter R."/>
            <person name="Kennedy M."/>
            <person name="Grigoriev I.V."/>
            <person name="Spatafora J.W."/>
        </authorList>
    </citation>
    <scope>NUCLEOTIDE SEQUENCE [LARGE SCALE GENOMIC DNA]</scope>
    <source>
        <strain evidence="2 3">CBS 120377</strain>
    </source>
</reference>
<keyword evidence="3" id="KW-1185">Reference proteome</keyword>
<gene>
    <name evidence="2" type="ORF">LY89DRAFT_396585</name>
</gene>
<evidence type="ECO:0000313" key="2">
    <source>
        <dbReference type="EMBL" id="KUJ06770.1"/>
    </source>
</evidence>
<keyword evidence="1" id="KW-1133">Transmembrane helix</keyword>
<protein>
    <submittedName>
        <fullName evidence="2">Uncharacterized protein</fullName>
    </submittedName>
</protein>
<dbReference type="EMBL" id="KQ947443">
    <property type="protein sequence ID" value="KUJ06770.1"/>
    <property type="molecule type" value="Genomic_DNA"/>
</dbReference>
<dbReference type="GeneID" id="28816961"/>
<dbReference type="AlphaFoldDB" id="A0A132B2Z9"/>
<keyword evidence="1" id="KW-0472">Membrane</keyword>
<feature type="transmembrane region" description="Helical" evidence="1">
    <location>
        <begin position="32"/>
        <end position="52"/>
    </location>
</feature>